<evidence type="ECO:0000313" key="4">
    <source>
        <dbReference type="Proteomes" id="UP001221302"/>
    </source>
</evidence>
<name>A0AAE3TEE5_9BACT</name>
<gene>
    <name evidence="3" type="ORF">P0M35_08555</name>
</gene>
<feature type="region of interest" description="Disordered" evidence="1">
    <location>
        <begin position="26"/>
        <end position="46"/>
    </location>
</feature>
<feature type="compositionally biased region" description="Low complexity" evidence="1">
    <location>
        <begin position="35"/>
        <end position="46"/>
    </location>
</feature>
<sequence>MKIRSFVDALSILFFSLFIFSCTESTPPEPKLNSETKTASSTNTSTSKKLSKVDDFYPDQLEYGTKTEIEYVFHHYVANSEFGIMPTEYRQYAGSSGDPNRIQKLNELKSKWGFNYIAACIGVYENIQAIVNAGFPIETNYLASGFATGGTEDRATVQNLYNGLSPNNHFWGYYVDEPYNHDCCASITQSSFKSFRDFVKGLHPNSLFGFGETYYVFANFHTHNPYEWLYGYSYTNYYPTQVDFVMCTRYDSFSGTEIDHRPLWDGLQGLYGNVFSRTWIAAHKDGSEFRNLLGYC</sequence>
<feature type="signal peptide" evidence="2">
    <location>
        <begin position="1"/>
        <end position="21"/>
    </location>
</feature>
<dbReference type="PROSITE" id="PS51257">
    <property type="entry name" value="PROKAR_LIPOPROTEIN"/>
    <property type="match status" value="1"/>
</dbReference>
<organism evidence="3 4">
    <name type="scientific">Stygiobacter electus</name>
    <dbReference type="NCBI Taxonomy" id="3032292"/>
    <lineage>
        <taxon>Bacteria</taxon>
        <taxon>Pseudomonadati</taxon>
        <taxon>Ignavibacteriota</taxon>
        <taxon>Ignavibacteria</taxon>
        <taxon>Ignavibacteriales</taxon>
        <taxon>Melioribacteraceae</taxon>
        <taxon>Stygiobacter</taxon>
    </lineage>
</organism>
<accession>A0AAE3TEE5</accession>
<dbReference type="RefSeq" id="WP_321535966.1">
    <property type="nucleotide sequence ID" value="NZ_JARGDL010000011.1"/>
</dbReference>
<keyword evidence="2" id="KW-0732">Signal</keyword>
<dbReference type="AlphaFoldDB" id="A0AAE3TEE5"/>
<dbReference type="EMBL" id="JARGDL010000011">
    <property type="protein sequence ID" value="MDF1612198.1"/>
    <property type="molecule type" value="Genomic_DNA"/>
</dbReference>
<protein>
    <submittedName>
        <fullName evidence="3">Uncharacterized protein</fullName>
    </submittedName>
</protein>
<evidence type="ECO:0000256" key="1">
    <source>
        <dbReference type="SAM" id="MobiDB-lite"/>
    </source>
</evidence>
<feature type="chain" id="PRO_5042024119" evidence="2">
    <location>
        <begin position="22"/>
        <end position="296"/>
    </location>
</feature>
<evidence type="ECO:0000256" key="2">
    <source>
        <dbReference type="SAM" id="SignalP"/>
    </source>
</evidence>
<dbReference type="Proteomes" id="UP001221302">
    <property type="component" value="Unassembled WGS sequence"/>
</dbReference>
<proteinExistence type="predicted"/>
<keyword evidence="4" id="KW-1185">Reference proteome</keyword>
<evidence type="ECO:0000313" key="3">
    <source>
        <dbReference type="EMBL" id="MDF1612198.1"/>
    </source>
</evidence>
<reference evidence="3" key="1">
    <citation type="submission" date="2023-03" db="EMBL/GenBank/DDBJ databases">
        <title>Stygiobacter electus gen. nov., sp. nov., facultatively anaerobic thermotolerant bacterium of the class Ignavibacteria from a well of Yessentuki mineral water deposit.</title>
        <authorList>
            <person name="Podosokorskaya O.A."/>
            <person name="Elcheninov A.G."/>
            <person name="Petrova N.F."/>
            <person name="Zavarzina D.G."/>
            <person name="Kublanov I.V."/>
            <person name="Merkel A.Y."/>
        </authorList>
    </citation>
    <scope>NUCLEOTIDE SEQUENCE</scope>
    <source>
        <strain evidence="3">09-Me</strain>
    </source>
</reference>
<comment type="caution">
    <text evidence="3">The sequence shown here is derived from an EMBL/GenBank/DDBJ whole genome shotgun (WGS) entry which is preliminary data.</text>
</comment>